<sequence>MCGRYVSARNDHELRLLFDVERRVGEALAPSYNIAPTQHVRIVREEADGDGGAAVREMRNARWGLLPVWAKDRRMASRLINARSETVTDKPAFRAAAARRRCVLPADGYYEWQKTAGGKVPYYLHGPEEEALAFAGLYERWADPGVGGDDPDRWVWTCTVLTRPASDSLGRIHDRAPVVLPVDMVGDWLDPEATAKERVREILDAVPEPHLVPRRVGGAVGSPRNNDPSLLAEAD</sequence>
<accession>A0ABT4TKV7</accession>
<organism evidence="10 11">
    <name type="scientific">Nocardiopsis suaedae</name>
    <dbReference type="NCBI Taxonomy" id="3018444"/>
    <lineage>
        <taxon>Bacteria</taxon>
        <taxon>Bacillati</taxon>
        <taxon>Actinomycetota</taxon>
        <taxon>Actinomycetes</taxon>
        <taxon>Streptosporangiales</taxon>
        <taxon>Nocardiopsidaceae</taxon>
        <taxon>Nocardiopsis</taxon>
    </lineage>
</organism>
<dbReference type="Gene3D" id="3.90.1680.10">
    <property type="entry name" value="SOS response associated peptidase-like"/>
    <property type="match status" value="1"/>
</dbReference>
<dbReference type="RefSeq" id="WP_270677998.1">
    <property type="nucleotide sequence ID" value="NZ_JAQFWP010000019.1"/>
</dbReference>
<dbReference type="EMBL" id="JAQFWP010000019">
    <property type="protein sequence ID" value="MDA2805344.1"/>
    <property type="molecule type" value="Genomic_DNA"/>
</dbReference>
<dbReference type="PANTHER" id="PTHR13604:SF0">
    <property type="entry name" value="ABASIC SITE PROCESSING PROTEIN HMCES"/>
    <property type="match status" value="1"/>
</dbReference>
<evidence type="ECO:0000313" key="11">
    <source>
        <dbReference type="Proteomes" id="UP001165685"/>
    </source>
</evidence>
<evidence type="ECO:0000256" key="7">
    <source>
        <dbReference type="ARBA" id="ARBA00023239"/>
    </source>
</evidence>
<comment type="similarity">
    <text evidence="1 8">Belongs to the SOS response-associated peptidase family.</text>
</comment>
<evidence type="ECO:0000256" key="3">
    <source>
        <dbReference type="ARBA" id="ARBA00022763"/>
    </source>
</evidence>
<dbReference type="InterPro" id="IPR036590">
    <property type="entry name" value="SRAP-like"/>
</dbReference>
<dbReference type="Pfam" id="PF02586">
    <property type="entry name" value="SRAP"/>
    <property type="match status" value="1"/>
</dbReference>
<keyword evidence="2 8" id="KW-0645">Protease</keyword>
<evidence type="ECO:0000256" key="1">
    <source>
        <dbReference type="ARBA" id="ARBA00008136"/>
    </source>
</evidence>
<evidence type="ECO:0000256" key="2">
    <source>
        <dbReference type="ARBA" id="ARBA00022670"/>
    </source>
</evidence>
<dbReference type="SUPFAM" id="SSF143081">
    <property type="entry name" value="BB1717-like"/>
    <property type="match status" value="1"/>
</dbReference>
<dbReference type="PANTHER" id="PTHR13604">
    <property type="entry name" value="DC12-RELATED"/>
    <property type="match status" value="1"/>
</dbReference>
<evidence type="ECO:0000256" key="5">
    <source>
        <dbReference type="ARBA" id="ARBA00023124"/>
    </source>
</evidence>
<dbReference type="Proteomes" id="UP001165685">
    <property type="component" value="Unassembled WGS sequence"/>
</dbReference>
<evidence type="ECO:0000256" key="6">
    <source>
        <dbReference type="ARBA" id="ARBA00023125"/>
    </source>
</evidence>
<proteinExistence type="inferred from homology"/>
<evidence type="ECO:0000256" key="9">
    <source>
        <dbReference type="SAM" id="MobiDB-lite"/>
    </source>
</evidence>
<reference evidence="10" key="1">
    <citation type="submission" date="2023-01" db="EMBL/GenBank/DDBJ databases">
        <title>Draft genome sequence of Nocardiopsis sp. LSu2-4 isolated from halophytes.</title>
        <authorList>
            <person name="Duangmal K."/>
            <person name="Chantavorakit T."/>
        </authorList>
    </citation>
    <scope>NUCLEOTIDE SEQUENCE</scope>
    <source>
        <strain evidence="10">LSu2-4</strain>
    </source>
</reference>
<keyword evidence="11" id="KW-1185">Reference proteome</keyword>
<keyword evidence="3" id="KW-0227">DNA damage</keyword>
<comment type="caution">
    <text evidence="10">The sequence shown here is derived from an EMBL/GenBank/DDBJ whole genome shotgun (WGS) entry which is preliminary data.</text>
</comment>
<evidence type="ECO:0000256" key="8">
    <source>
        <dbReference type="RuleBase" id="RU364100"/>
    </source>
</evidence>
<dbReference type="EC" id="3.4.-.-" evidence="8"/>
<gene>
    <name evidence="10" type="ORF">O4U47_12550</name>
</gene>
<protein>
    <recommendedName>
        <fullName evidence="8">Abasic site processing protein</fullName>
        <ecNumber evidence="8">3.4.-.-</ecNumber>
    </recommendedName>
</protein>
<keyword evidence="4 8" id="KW-0378">Hydrolase</keyword>
<name>A0ABT4TKV7_9ACTN</name>
<feature type="region of interest" description="Disordered" evidence="9">
    <location>
        <begin position="214"/>
        <end position="235"/>
    </location>
</feature>
<evidence type="ECO:0000313" key="10">
    <source>
        <dbReference type="EMBL" id="MDA2805344.1"/>
    </source>
</evidence>
<dbReference type="InterPro" id="IPR003738">
    <property type="entry name" value="SRAP"/>
</dbReference>
<keyword evidence="6" id="KW-0238">DNA-binding</keyword>
<evidence type="ECO:0000256" key="4">
    <source>
        <dbReference type="ARBA" id="ARBA00022801"/>
    </source>
</evidence>
<keyword evidence="7" id="KW-0456">Lyase</keyword>
<keyword evidence="5" id="KW-0190">Covalent protein-DNA linkage</keyword>